<dbReference type="EMBL" id="SPIA01000001">
    <property type="protein sequence ID" value="TFH68819.1"/>
    <property type="molecule type" value="Genomic_DNA"/>
</dbReference>
<feature type="domain" description="AMP-dependent synthetase/ligase" evidence="1">
    <location>
        <begin position="61"/>
        <end position="420"/>
    </location>
</feature>
<dbReference type="SUPFAM" id="SSF56801">
    <property type="entry name" value="Acetyl-CoA synthetase-like"/>
    <property type="match status" value="1"/>
</dbReference>
<dbReference type="Gene3D" id="2.30.38.10">
    <property type="entry name" value="Luciferase, Domain 3"/>
    <property type="match status" value="1"/>
</dbReference>
<feature type="domain" description="AMP-binding enzyme C-terminal" evidence="2">
    <location>
        <begin position="470"/>
        <end position="545"/>
    </location>
</feature>
<name>A0A4Y8UMF8_9GAMM</name>
<gene>
    <name evidence="3" type="ORF">E3W66_02380</name>
</gene>
<evidence type="ECO:0000313" key="4">
    <source>
        <dbReference type="Proteomes" id="UP000298133"/>
    </source>
</evidence>
<evidence type="ECO:0000259" key="2">
    <source>
        <dbReference type="Pfam" id="PF13193"/>
    </source>
</evidence>
<sequence length="560" mass="59939">MTDLTALHHTVTAQLTGPGAPFEVVTLNRGNHSVKAYKNAPATLLAILNEGRQFGSQLFIDSAAGRYSFDDFFAASDQLASYLQHSAAIAPGQRVAIAMRNSAEWLISFTAIISIGAVVVPLNSWGRSEELHQGLTDSDAQLVICDGPRASFIEPQKFGIKAIVCADSASDAESWAAALAAGSALPAATADPQPDDAAILLFTSGTSGRPKGAQFSHFICAQGLFNIEFIGAATYMTNTELQNSYMAKQIPAKTLLAVPLFHISGLFSQFIVNLKFGRALYLMYKWDAAEAERLVKEQGITVLMGAPTMLIDLLERGNLSHAETARISNISAGGAATPSKLYDLYDQHCPETMSGAGWGLTESGGTGAAFTGPIMRHYRGASGFVSPIVELKFCDEQGAALARGERGEIWIRSASTIDRYISGSDNQSDFSDGWFKTGDVGYLSEEGLLYLCDRAKDMIIRGGENIYPVEIENCLLSLPGVAEVAVVGIPCEQYGEQVAAVVRCSGQPLDEAAIRNHCQAHLAGFKVPSQIVFAQTELPRNATKKLLKQAIANAYFCNGD</sequence>
<dbReference type="PANTHER" id="PTHR43201">
    <property type="entry name" value="ACYL-COA SYNTHETASE"/>
    <property type="match status" value="1"/>
</dbReference>
<keyword evidence="4" id="KW-1185">Reference proteome</keyword>
<accession>A0A4Y8UMF8</accession>
<dbReference type="InterPro" id="IPR045851">
    <property type="entry name" value="AMP-bd_C_sf"/>
</dbReference>
<dbReference type="InterPro" id="IPR025110">
    <property type="entry name" value="AMP-bd_C"/>
</dbReference>
<dbReference type="GO" id="GO:0006631">
    <property type="term" value="P:fatty acid metabolic process"/>
    <property type="evidence" value="ECO:0007669"/>
    <property type="project" value="TreeGrafter"/>
</dbReference>
<organism evidence="3 4">
    <name type="scientific">Gammaproteobacteria bacterium LSUCC0057</name>
    <dbReference type="NCBI Taxonomy" id="2559237"/>
    <lineage>
        <taxon>Bacteria</taxon>
        <taxon>Pseudomonadati</taxon>
        <taxon>Pseudomonadota</taxon>
        <taxon>Gammaproteobacteria</taxon>
        <taxon>Cellvibrionales</taxon>
        <taxon>Porticoccaceae</taxon>
        <taxon>SAR92 clade</taxon>
    </lineage>
</organism>
<dbReference type="InterPro" id="IPR020845">
    <property type="entry name" value="AMP-binding_CS"/>
</dbReference>
<evidence type="ECO:0000313" key="3">
    <source>
        <dbReference type="EMBL" id="TFH68819.1"/>
    </source>
</evidence>
<dbReference type="Gene3D" id="3.40.50.980">
    <property type="match status" value="2"/>
</dbReference>
<dbReference type="Pfam" id="PF00501">
    <property type="entry name" value="AMP-binding"/>
    <property type="match status" value="1"/>
</dbReference>
<dbReference type="PROSITE" id="PS00455">
    <property type="entry name" value="AMP_BINDING"/>
    <property type="match status" value="1"/>
</dbReference>
<evidence type="ECO:0000259" key="1">
    <source>
        <dbReference type="Pfam" id="PF00501"/>
    </source>
</evidence>
<dbReference type="OrthoDB" id="9803968at2"/>
<comment type="caution">
    <text evidence="3">The sequence shown here is derived from an EMBL/GenBank/DDBJ whole genome shotgun (WGS) entry which is preliminary data.</text>
</comment>
<dbReference type="Pfam" id="PF13193">
    <property type="entry name" value="AMP-binding_C"/>
    <property type="match status" value="1"/>
</dbReference>
<proteinExistence type="predicted"/>
<protein>
    <submittedName>
        <fullName evidence="3">AMP-binding protein</fullName>
    </submittedName>
</protein>
<dbReference type="Gene3D" id="3.30.300.30">
    <property type="match status" value="1"/>
</dbReference>
<dbReference type="GO" id="GO:0031956">
    <property type="term" value="F:medium-chain fatty acid-CoA ligase activity"/>
    <property type="evidence" value="ECO:0007669"/>
    <property type="project" value="TreeGrafter"/>
</dbReference>
<dbReference type="InterPro" id="IPR000873">
    <property type="entry name" value="AMP-dep_synth/lig_dom"/>
</dbReference>
<dbReference type="AlphaFoldDB" id="A0A4Y8UMF8"/>
<dbReference type="PANTHER" id="PTHR43201:SF32">
    <property type="entry name" value="2-SUCCINYLBENZOATE--COA LIGASE, CHLOROPLASTIC_PEROXISOMAL"/>
    <property type="match status" value="1"/>
</dbReference>
<reference evidence="3 4" key="1">
    <citation type="submission" date="2019-03" db="EMBL/GenBank/DDBJ databases">
        <title>Draft genome of Gammaproteobacteria bacterium LSUCC0057, a member of the SAR92 clade.</title>
        <authorList>
            <person name="Lanclos V.C."/>
            <person name="Doiron C."/>
            <person name="Henson M.W."/>
            <person name="Thrash J.C."/>
        </authorList>
    </citation>
    <scope>NUCLEOTIDE SEQUENCE [LARGE SCALE GENOMIC DNA]</scope>
    <source>
        <strain evidence="3 4">LSUCC0057</strain>
    </source>
</reference>
<dbReference type="Proteomes" id="UP000298133">
    <property type="component" value="Unassembled WGS sequence"/>
</dbReference>